<keyword evidence="10 12" id="KW-0594">Phospholipid biosynthesis</keyword>
<dbReference type="GO" id="GO:0032259">
    <property type="term" value="P:methylation"/>
    <property type="evidence" value="ECO:0007669"/>
    <property type="project" value="UniProtKB-KW"/>
</dbReference>
<accession>A0A9W8E5B6</accession>
<feature type="transmembrane region" description="Helical" evidence="12">
    <location>
        <begin position="271"/>
        <end position="293"/>
    </location>
</feature>
<evidence type="ECO:0000256" key="11">
    <source>
        <dbReference type="ARBA" id="ARBA00023264"/>
    </source>
</evidence>
<keyword evidence="3 12" id="KW-0489">Methyltransferase</keyword>
<evidence type="ECO:0000256" key="1">
    <source>
        <dbReference type="ARBA" id="ARBA00004127"/>
    </source>
</evidence>
<comment type="similarity">
    <text evidence="12">Belongs to the class VI-like SAM-binding methyltransferase superfamily. CHO2 family.</text>
</comment>
<feature type="transmembrane region" description="Helical" evidence="12">
    <location>
        <begin position="239"/>
        <end position="259"/>
    </location>
</feature>
<dbReference type="Proteomes" id="UP001150925">
    <property type="component" value="Unassembled WGS sequence"/>
</dbReference>
<evidence type="ECO:0000256" key="9">
    <source>
        <dbReference type="ARBA" id="ARBA00023136"/>
    </source>
</evidence>
<comment type="caution">
    <text evidence="14">The sequence shown here is derived from an EMBL/GenBank/DDBJ whole genome shotgun (WGS) entry which is preliminary data.</text>
</comment>
<evidence type="ECO:0000256" key="4">
    <source>
        <dbReference type="ARBA" id="ARBA00022679"/>
    </source>
</evidence>
<feature type="transmembrane region" description="Helical" evidence="12">
    <location>
        <begin position="412"/>
        <end position="432"/>
    </location>
</feature>
<feature type="transmembrane region" description="Helical" evidence="12">
    <location>
        <begin position="179"/>
        <end position="199"/>
    </location>
</feature>
<feature type="transmembrane region" description="Helical" evidence="12">
    <location>
        <begin position="557"/>
        <end position="586"/>
    </location>
</feature>
<dbReference type="InterPro" id="IPR007318">
    <property type="entry name" value="Phopholipid_MeTrfase"/>
</dbReference>
<dbReference type="Pfam" id="PF04191">
    <property type="entry name" value="PEMT"/>
    <property type="match status" value="2"/>
</dbReference>
<keyword evidence="8 12" id="KW-0443">Lipid metabolism</keyword>
<dbReference type="Gene3D" id="2.60.40.2840">
    <property type="match status" value="1"/>
</dbReference>
<dbReference type="EC" id="2.1.1.17" evidence="12"/>
<keyword evidence="11 12" id="KW-1208">Phospholipid metabolism</keyword>
<comment type="function">
    <text evidence="12">Catalyzes the first step of the methylation pathway of phosphatidylcholine biosynthesis, the SAM-dependent methylation of phosphatidylethanolamine (PE) to phosphatidylmonomethylethanolamine (PMME).</text>
</comment>
<feature type="transmembrane region" description="Helical" evidence="12">
    <location>
        <begin position="495"/>
        <end position="516"/>
    </location>
</feature>
<dbReference type="AlphaFoldDB" id="A0A9W8E5B6"/>
<evidence type="ECO:0000256" key="2">
    <source>
        <dbReference type="ARBA" id="ARBA00022516"/>
    </source>
</evidence>
<feature type="transmembrane region" description="Helical" evidence="12">
    <location>
        <begin position="71"/>
        <end position="90"/>
    </location>
</feature>
<dbReference type="GO" id="GO:0005789">
    <property type="term" value="C:endoplasmic reticulum membrane"/>
    <property type="evidence" value="ECO:0007669"/>
    <property type="project" value="UniProtKB-SubCell"/>
</dbReference>
<evidence type="ECO:0000256" key="6">
    <source>
        <dbReference type="ARBA" id="ARBA00022692"/>
    </source>
</evidence>
<comment type="pathway">
    <text evidence="12">Phospholipid metabolism; phosphatidylcholine biosynthesis.</text>
</comment>
<proteinExistence type="inferred from homology"/>
<keyword evidence="4 12" id="KW-0808">Transferase</keyword>
<organism evidence="14 15">
    <name type="scientific">Dispira parvispora</name>
    <dbReference type="NCBI Taxonomy" id="1520584"/>
    <lineage>
        <taxon>Eukaryota</taxon>
        <taxon>Fungi</taxon>
        <taxon>Fungi incertae sedis</taxon>
        <taxon>Zoopagomycota</taxon>
        <taxon>Kickxellomycotina</taxon>
        <taxon>Dimargaritomycetes</taxon>
        <taxon>Dimargaritales</taxon>
        <taxon>Dimargaritaceae</taxon>
        <taxon>Dispira</taxon>
    </lineage>
</organism>
<feature type="transmembrane region" description="Helical" evidence="12">
    <location>
        <begin position="211"/>
        <end position="227"/>
    </location>
</feature>
<dbReference type="PIRSF" id="PIRSF000383">
    <property type="entry name" value="PEAMT"/>
    <property type="match status" value="1"/>
</dbReference>
<keyword evidence="2 12" id="KW-0444">Lipid biosynthesis</keyword>
<dbReference type="PANTHER" id="PTHR32138:SF0">
    <property type="entry name" value="PHOSPHATIDYLETHANOLAMINE N-METHYLTRANSFERASE"/>
    <property type="match status" value="1"/>
</dbReference>
<keyword evidence="5 12" id="KW-0949">S-adenosyl-L-methionine</keyword>
<gene>
    <name evidence="14" type="primary">CHO2</name>
    <name evidence="14" type="ORF">IWQ62_001112</name>
</gene>
<keyword evidence="15" id="KW-1185">Reference proteome</keyword>
<comment type="subcellular location">
    <subcellularLocation>
        <location evidence="1">Endomembrane system</location>
        <topology evidence="1">Multi-pass membrane protein</topology>
    </subcellularLocation>
    <subcellularLocation>
        <location evidence="12">Endoplasmic reticulum membrane</location>
        <topology evidence="12">Multi-pass membrane protein</topology>
    </subcellularLocation>
</comment>
<dbReference type="EMBL" id="JANBPY010000153">
    <property type="protein sequence ID" value="KAJ1968650.1"/>
    <property type="molecule type" value="Genomic_DNA"/>
</dbReference>
<comment type="catalytic activity">
    <reaction evidence="12">
        <text>a 1,2-diacyl-sn-glycero-3-phosphoethanolamine + S-adenosyl-L-methionine = a 1,2-diacyl-sn-glycero-3-phospho-N-methylethanolamine + S-adenosyl-L-homocysteine + H(+)</text>
        <dbReference type="Rhea" id="RHEA:11164"/>
        <dbReference type="ChEBI" id="CHEBI:15378"/>
        <dbReference type="ChEBI" id="CHEBI:57856"/>
        <dbReference type="ChEBI" id="CHEBI:59789"/>
        <dbReference type="ChEBI" id="CHEBI:64573"/>
        <dbReference type="ChEBI" id="CHEBI:64612"/>
        <dbReference type="EC" id="2.1.1.17"/>
    </reaction>
</comment>
<name>A0A9W8E5B6_9FUNG</name>
<feature type="transmembrane region" description="Helical" evidence="12">
    <location>
        <begin position="96"/>
        <end position="118"/>
    </location>
</feature>
<evidence type="ECO:0000256" key="8">
    <source>
        <dbReference type="ARBA" id="ARBA00023098"/>
    </source>
</evidence>
<evidence type="ECO:0000313" key="15">
    <source>
        <dbReference type="Proteomes" id="UP001150925"/>
    </source>
</evidence>
<dbReference type="GO" id="GO:0006656">
    <property type="term" value="P:phosphatidylcholine biosynthetic process"/>
    <property type="evidence" value="ECO:0007669"/>
    <property type="project" value="UniProtKB-UniRule"/>
</dbReference>
<dbReference type="GO" id="GO:0004608">
    <property type="term" value="F:phosphatidylethanolamine N-methyltransferase activity"/>
    <property type="evidence" value="ECO:0007669"/>
    <property type="project" value="UniProtKB-UniRule"/>
</dbReference>
<evidence type="ECO:0000313" key="14">
    <source>
        <dbReference type="EMBL" id="KAJ1968650.1"/>
    </source>
</evidence>
<keyword evidence="7 12" id="KW-1133">Transmembrane helix</keyword>
<evidence type="ECO:0000256" key="5">
    <source>
        <dbReference type="ARBA" id="ARBA00022691"/>
    </source>
</evidence>
<evidence type="ECO:0000256" key="3">
    <source>
        <dbReference type="ARBA" id="ARBA00022603"/>
    </source>
</evidence>
<evidence type="ECO:0000256" key="13">
    <source>
        <dbReference type="SAM" id="MobiDB-lite"/>
    </source>
</evidence>
<protein>
    <recommendedName>
        <fullName evidence="12">Phosphatidylethanolamine N-methyltransferase</fullName>
        <shortName evidence="12">PEAMT</shortName>
        <ecNumber evidence="12">2.1.1.17</ecNumber>
    </recommendedName>
</protein>
<feature type="transmembrane region" description="Helical" evidence="12">
    <location>
        <begin position="373"/>
        <end position="392"/>
    </location>
</feature>
<feature type="transmembrane region" description="Helical" evidence="12">
    <location>
        <begin position="467"/>
        <end position="483"/>
    </location>
</feature>
<keyword evidence="12" id="KW-0256">Endoplasmic reticulum</keyword>
<evidence type="ECO:0000256" key="12">
    <source>
        <dbReference type="RuleBase" id="RU361122"/>
    </source>
</evidence>
<sequence length="1008" mass="113933">MYKRKPFRIDDHMSDNEVDPNPGAGTEEVVTNSEPTVAFGRIAGQSGKVFQVPQTHDFLTALFSIKQTRTVFDYLTLGVITVQVALFLLLPNSVRQPLFIAFFLFWRSLYNGGLGYLLKIQSERRQLVKWVQRLGWCDPKRGGERYKLLKQQLTAKMGPDYDFDEVPVEFNTWLLFRQLVDLILINDFVTYLCFSLSYFHVHSGTVTWPDLLRYVGGGFLLLFNLWVKSDAHRVVKDFAWYWGDFFFLIDQSLTFDGVFEMAPHPMYSVGYIGYYGTALITGSLTVFYVSLFAHACQFVFLNLVENPHIDKTYGVAPTALNLPLLDNGAQASEEVAGGQWRHQFFSVKDIYNTYFRHDMVVFKNFDAFRASDVLVVLLVAQALAISTFANLSSGSFTLPGTSATVVVGPLATILQVLFWAIYRVYFLGGILYSQSKSKLWTRHFIKYGGTTADCFANWKVLYNLGQVMTYVTYLMLTVQFYRIPSFSYDSYTIVLLRHTFGLLLILLHVWTSLSVYDVLGDFGWFYGDFFIDDYPSTLYYTGIYRFLNNPEKIMGHAAFWGLTLVANSWTMFSITLFMQISNFLFLRYVESPHMHKLYGDKVRQEAGVTKSVRHVQLIPLQIRGILNLEPSSTSRYSPELQNEWFADRVLVHVRETLEHVVEETTELLNSLIMTKAKPLLQEIVEDTKQLVGQSKAKLAATKSSGHLEQLKWPAGVYTVALESPASCQDPRIRSLARTPRHPVAILDHPERRTAVHSPQLNSPINNASRQPIPIVYSLGEPIRVTWQAPASHSRKDWVGIYKVTSNPLDGVTSVSSKGRFHYVVSDPDSPALVQQDCKPTEQNPSAVGGLTLGTEKVGGQEVSVHRGTVEFSHDTLPWEVGTYEIRYHCGDGYTVLALTQPFEISLAPVCVEELDESIVESAMLLYLQRCLASGPLAYPLETPEDPFVQVSDAQAKRVVYGIKLLFGIEFSPSIVHLDLNTRRLSQRVLAAYKALAPFSSPRPSSSAS</sequence>
<keyword evidence="9 12" id="KW-0472">Membrane</keyword>
<dbReference type="OrthoDB" id="4583at2759"/>
<dbReference type="PROSITE" id="PS51598">
    <property type="entry name" value="SAM_CHO2"/>
    <property type="match status" value="1"/>
</dbReference>
<keyword evidence="6 12" id="KW-0812">Transmembrane</keyword>
<evidence type="ECO:0000256" key="7">
    <source>
        <dbReference type="ARBA" id="ARBA00022989"/>
    </source>
</evidence>
<reference evidence="14" key="1">
    <citation type="submission" date="2022-07" db="EMBL/GenBank/DDBJ databases">
        <title>Phylogenomic reconstructions and comparative analyses of Kickxellomycotina fungi.</title>
        <authorList>
            <person name="Reynolds N.K."/>
            <person name="Stajich J.E."/>
            <person name="Barry K."/>
            <person name="Grigoriev I.V."/>
            <person name="Crous P."/>
            <person name="Smith M.E."/>
        </authorList>
    </citation>
    <scope>NUCLEOTIDE SEQUENCE</scope>
    <source>
        <strain evidence="14">RSA 1196</strain>
    </source>
</reference>
<dbReference type="InterPro" id="IPR016219">
    <property type="entry name" value="Phosphatid-EA_MeTrfase_fun"/>
</dbReference>
<evidence type="ECO:0000256" key="10">
    <source>
        <dbReference type="ARBA" id="ARBA00023209"/>
    </source>
</evidence>
<feature type="region of interest" description="Disordered" evidence="13">
    <location>
        <begin position="1"/>
        <end position="26"/>
    </location>
</feature>
<dbReference type="PANTHER" id="PTHR32138">
    <property type="entry name" value="PHOSPHATIDYLETHANOLAMINE N-METHYLTRANSFERASE"/>
    <property type="match status" value="1"/>
</dbReference>